<dbReference type="Proteomes" id="UP000241886">
    <property type="component" value="Unassembled WGS sequence"/>
</dbReference>
<organism evidence="1 2">
    <name type="scientific">Candidatus Marsarchaeota G2 archaeon ECH_B_SAG-G16</name>
    <dbReference type="NCBI Taxonomy" id="1978167"/>
    <lineage>
        <taxon>Archaea</taxon>
        <taxon>Candidatus Marsarchaeota</taxon>
        <taxon>Candidatus Marsarchaeota group 2</taxon>
    </lineage>
</organism>
<dbReference type="Gene3D" id="3.30.1460.10">
    <property type="match status" value="1"/>
</dbReference>
<evidence type="ECO:0000313" key="2">
    <source>
        <dbReference type="Proteomes" id="UP000241886"/>
    </source>
</evidence>
<protein>
    <recommendedName>
        <fullName evidence="3">DUF2299 domain-containing protein</fullName>
    </recommendedName>
</protein>
<evidence type="ECO:0008006" key="3">
    <source>
        <dbReference type="Google" id="ProtNLM"/>
    </source>
</evidence>
<sequence>MLLSKSVPLDQISERVVHWLQESGLSVSFTPNVPDYFNITVSPPPPATGPILNIARPKQEAPFYVVGMGVMLHEEHYAKLSSLASGQRNAFLNELKYEYLRMNVDFVFLPPQAEIPRQIQLLKLIFLDGLTQNALYNTYTTVRNAGLLTIWKLIEKFGVAWTLIGQLYSRLRRLSH</sequence>
<name>A0A2R6BZI2_9ARCH</name>
<comment type="caution">
    <text evidence="1">The sequence shown here is derived from an EMBL/GenBank/DDBJ whole genome shotgun (WGS) entry which is preliminary data.</text>
</comment>
<reference evidence="1 2" key="1">
    <citation type="submission" date="2017-04" db="EMBL/GenBank/DDBJ databases">
        <title>Novel microbial lineages endemic to geothermal iron-oxide mats fill important gaps in the evolutionary history of Archaea.</title>
        <authorList>
            <person name="Jay Z.J."/>
            <person name="Beam J.P."/>
            <person name="Dlakic M."/>
            <person name="Rusch D.B."/>
            <person name="Kozubal M.A."/>
            <person name="Inskeep W.P."/>
        </authorList>
    </citation>
    <scope>NUCLEOTIDE SEQUENCE [LARGE SCALE GENOMIC DNA]</scope>
    <source>
        <strain evidence="1">ECH_B_SAG-G16</strain>
    </source>
</reference>
<gene>
    <name evidence="1" type="ORF">B9Q13_05660</name>
</gene>
<dbReference type="EMBL" id="NEXO01000076">
    <property type="protein sequence ID" value="PSO04062.1"/>
    <property type="molecule type" value="Genomic_DNA"/>
</dbReference>
<proteinExistence type="predicted"/>
<accession>A0A2R6BZI2</accession>
<dbReference type="CDD" id="cd17510">
    <property type="entry name" value="T3SC_YbjN-like_2"/>
    <property type="match status" value="1"/>
</dbReference>
<dbReference type="Pfam" id="PF10061">
    <property type="entry name" value="DUF2299"/>
    <property type="match status" value="1"/>
</dbReference>
<evidence type="ECO:0000313" key="1">
    <source>
        <dbReference type="EMBL" id="PSO04062.1"/>
    </source>
</evidence>
<feature type="non-terminal residue" evidence="1">
    <location>
        <position position="176"/>
    </location>
</feature>
<dbReference type="AlphaFoldDB" id="A0A2R6BZI2"/>
<dbReference type="InterPro" id="IPR018747">
    <property type="entry name" value="DUF2299"/>
</dbReference>